<sequence>MADIKLYGYWRSSAAYRVRIALNLKKLTYKQVPIHLVKSGGVQHSPEFSALNPSELIPVLADGELCINQSLTIIEYLDDVYPDIRLIPESGKEKYLVKSLAQDIAIDIHPLNNLRVLQYLTSELGVSESQKSDWYRHWIQTGFHGLEKKLAQVAGTHCVGDQISLVDVCLVPQVYNAERFSLDISQFPNIERITANLRAHPAFIAAEPENQPDAEI</sequence>
<dbReference type="CDD" id="cd03191">
    <property type="entry name" value="GST_C_Zeta"/>
    <property type="match status" value="1"/>
</dbReference>
<dbReference type="GeneID" id="79917400"/>
<keyword evidence="6" id="KW-0413">Isomerase</keyword>
<feature type="domain" description="GST N-terminal" evidence="2">
    <location>
        <begin position="2"/>
        <end position="85"/>
    </location>
</feature>
<reference evidence="4" key="2">
    <citation type="submission" date="2022-06" db="EMBL/GenBank/DDBJ databases">
        <authorList>
            <person name="Goudenege D."/>
            <person name="Le Roux F."/>
        </authorList>
    </citation>
    <scope>NUCLEOTIDE SEQUENCE</scope>
    <source>
        <strain evidence="4">12-063</strain>
    </source>
</reference>
<evidence type="ECO:0000313" key="5">
    <source>
        <dbReference type="EMBL" id="MDE1347798.1"/>
    </source>
</evidence>
<dbReference type="Proteomes" id="UP001140978">
    <property type="component" value="Unassembled WGS sequence"/>
</dbReference>
<evidence type="ECO:0000313" key="6">
    <source>
        <dbReference type="EMBL" id="MDE1355706.1"/>
    </source>
</evidence>
<dbReference type="FunFam" id="1.20.1050.10:FF:000017">
    <property type="entry name" value="Maleylacetoacetate isomerase"/>
    <property type="match status" value="1"/>
</dbReference>
<keyword evidence="9" id="KW-1185">Reference proteome</keyword>
<dbReference type="InterPro" id="IPR034333">
    <property type="entry name" value="GST_Zeta_N"/>
</dbReference>
<dbReference type="EC" id="5.2.1.2" evidence="6"/>
<dbReference type="SFLD" id="SFLDS00019">
    <property type="entry name" value="Glutathione_Transferase_(cytos"/>
    <property type="match status" value="1"/>
</dbReference>
<dbReference type="InterPro" id="IPR036249">
    <property type="entry name" value="Thioredoxin-like_sf"/>
</dbReference>
<dbReference type="InterPro" id="IPR034330">
    <property type="entry name" value="GST_Zeta_C"/>
</dbReference>
<feature type="domain" description="GST C-terminal" evidence="3">
    <location>
        <begin position="90"/>
        <end position="216"/>
    </location>
</feature>
<dbReference type="Gene3D" id="1.20.1050.10">
    <property type="match status" value="1"/>
</dbReference>
<dbReference type="SUPFAM" id="SSF47616">
    <property type="entry name" value="GST C-terminal domain-like"/>
    <property type="match status" value="1"/>
</dbReference>
<dbReference type="GO" id="GO:0006559">
    <property type="term" value="P:L-phenylalanine catabolic process"/>
    <property type="evidence" value="ECO:0007669"/>
    <property type="project" value="TreeGrafter"/>
</dbReference>
<dbReference type="EMBL" id="JAKNAP010000001">
    <property type="protein sequence ID" value="MDE1355706.1"/>
    <property type="molecule type" value="Genomic_DNA"/>
</dbReference>
<dbReference type="EMBL" id="CALYLK010000135">
    <property type="protein sequence ID" value="CAH8227664.1"/>
    <property type="molecule type" value="Genomic_DNA"/>
</dbReference>
<dbReference type="Pfam" id="PF02798">
    <property type="entry name" value="GST_N"/>
    <property type="match status" value="1"/>
</dbReference>
<dbReference type="RefSeq" id="WP_168522141.1">
    <property type="nucleotide sequence ID" value="NZ_CALYLA010000019.1"/>
</dbReference>
<dbReference type="InterPro" id="IPR010987">
    <property type="entry name" value="Glutathione-S-Trfase_C-like"/>
</dbReference>
<dbReference type="NCBIfam" id="TIGR01262">
    <property type="entry name" value="maiA"/>
    <property type="match status" value="1"/>
</dbReference>
<dbReference type="PANTHER" id="PTHR42673:SF21">
    <property type="entry name" value="GLUTATHIONE S-TRANSFERASE YFCF"/>
    <property type="match status" value="1"/>
</dbReference>
<dbReference type="GO" id="GO:0005737">
    <property type="term" value="C:cytoplasm"/>
    <property type="evidence" value="ECO:0007669"/>
    <property type="project" value="InterPro"/>
</dbReference>
<dbReference type="EMBL" id="CP118709">
    <property type="protein sequence ID" value="WGK82751.1"/>
    <property type="molecule type" value="Genomic_DNA"/>
</dbReference>
<dbReference type="SUPFAM" id="SSF52833">
    <property type="entry name" value="Thioredoxin-like"/>
    <property type="match status" value="1"/>
</dbReference>
<dbReference type="GO" id="GO:0016034">
    <property type="term" value="F:maleylacetoacetate isomerase activity"/>
    <property type="evidence" value="ECO:0007669"/>
    <property type="project" value="UniProtKB-EC"/>
</dbReference>
<dbReference type="EMBL" id="JAKNAX010000054">
    <property type="protein sequence ID" value="MDE1347798.1"/>
    <property type="molecule type" value="Genomic_DNA"/>
</dbReference>
<evidence type="ECO:0000259" key="2">
    <source>
        <dbReference type="PROSITE" id="PS50404"/>
    </source>
</evidence>
<dbReference type="SFLD" id="SFLDG00358">
    <property type="entry name" value="Main_(cytGST)"/>
    <property type="match status" value="1"/>
</dbReference>
<dbReference type="InterPro" id="IPR005955">
    <property type="entry name" value="GST_Zeta"/>
</dbReference>
<proteinExistence type="inferred from homology"/>
<evidence type="ECO:0000313" key="9">
    <source>
        <dbReference type="Proteomes" id="UP001152658"/>
    </source>
</evidence>
<dbReference type="Gene3D" id="3.40.30.10">
    <property type="entry name" value="Glutaredoxin"/>
    <property type="match status" value="1"/>
</dbReference>
<evidence type="ECO:0000313" key="8">
    <source>
        <dbReference type="Proteomes" id="UP001140973"/>
    </source>
</evidence>
<accession>A0A9X4FHF1</accession>
<evidence type="ECO:0000259" key="3">
    <source>
        <dbReference type="PROSITE" id="PS50405"/>
    </source>
</evidence>
<dbReference type="InterPro" id="IPR036282">
    <property type="entry name" value="Glutathione-S-Trfase_C_sf"/>
</dbReference>
<dbReference type="InterPro" id="IPR004046">
    <property type="entry name" value="GST_C"/>
</dbReference>
<dbReference type="GO" id="GO:0004364">
    <property type="term" value="F:glutathione transferase activity"/>
    <property type="evidence" value="ECO:0007669"/>
    <property type="project" value="TreeGrafter"/>
</dbReference>
<name>A0A9X4FHF1_9VIBR</name>
<dbReference type="Proteomes" id="UP001140973">
    <property type="component" value="Unassembled WGS sequence"/>
</dbReference>
<dbReference type="CDD" id="cd03042">
    <property type="entry name" value="GST_N_Zeta"/>
    <property type="match status" value="1"/>
</dbReference>
<evidence type="ECO:0000256" key="1">
    <source>
        <dbReference type="ARBA" id="ARBA00010007"/>
    </source>
</evidence>
<dbReference type="Pfam" id="PF00043">
    <property type="entry name" value="GST_C"/>
    <property type="match status" value="1"/>
</dbReference>
<reference evidence="6" key="1">
    <citation type="submission" date="2022-02" db="EMBL/GenBank/DDBJ databases">
        <title>Emergence and expansion in Europe of a Vibrio aestuarianus clonal complex pathogenic for oysters.</title>
        <authorList>
            <person name="Mesnil A."/>
            <person name="Travers M.-A."/>
        </authorList>
    </citation>
    <scope>NUCLEOTIDE SEQUENCE</scope>
    <source>
        <strain evidence="6">151-ITT-15-cp-1</strain>
        <strain evidence="5">19_064_15T1</strain>
        <strain evidence="7">U29</strain>
    </source>
</reference>
<dbReference type="InterPro" id="IPR040079">
    <property type="entry name" value="Glutathione_S-Trfase"/>
</dbReference>
<dbReference type="AlphaFoldDB" id="A0A9X4FHF1"/>
<dbReference type="PROSITE" id="PS50405">
    <property type="entry name" value="GST_CTER"/>
    <property type="match status" value="1"/>
</dbReference>
<dbReference type="PROSITE" id="PS50404">
    <property type="entry name" value="GST_NTER"/>
    <property type="match status" value="1"/>
</dbReference>
<dbReference type="FunFam" id="3.40.30.10:FF:000293">
    <property type="entry name" value="Maleylacetoacetate isomerase MaiA"/>
    <property type="match status" value="1"/>
</dbReference>
<protein>
    <submittedName>
        <fullName evidence="6">Maleylacetoacetate isomerase</fullName>
        <ecNumber evidence="6">5.2.1.2</ecNumber>
    </submittedName>
</protein>
<dbReference type="PANTHER" id="PTHR42673">
    <property type="entry name" value="MALEYLACETOACETATE ISOMERASE"/>
    <property type="match status" value="1"/>
</dbReference>
<dbReference type="Proteomes" id="UP001239257">
    <property type="component" value="Chromosome 1"/>
</dbReference>
<gene>
    <name evidence="6" type="primary">maiA</name>
    <name evidence="6" type="ORF">L9W73_00045</name>
    <name evidence="5" type="ORF">L9X51_15325</name>
    <name evidence="7" type="ORF">PYE51_05770</name>
    <name evidence="4" type="ORF">VAE063_940402</name>
</gene>
<evidence type="ECO:0000313" key="7">
    <source>
        <dbReference type="EMBL" id="WGK82751.1"/>
    </source>
</evidence>
<organism evidence="6 8">
    <name type="scientific">Vibrio aestuarianus</name>
    <dbReference type="NCBI Taxonomy" id="28171"/>
    <lineage>
        <taxon>Bacteria</taxon>
        <taxon>Pseudomonadati</taxon>
        <taxon>Pseudomonadota</taxon>
        <taxon>Gammaproteobacteria</taxon>
        <taxon>Vibrionales</taxon>
        <taxon>Vibrionaceae</taxon>
        <taxon>Vibrio</taxon>
    </lineage>
</organism>
<dbReference type="InterPro" id="IPR004045">
    <property type="entry name" value="Glutathione_S-Trfase_N"/>
</dbReference>
<comment type="similarity">
    <text evidence="1">Belongs to the GST superfamily. Zeta family.</text>
</comment>
<evidence type="ECO:0000313" key="4">
    <source>
        <dbReference type="EMBL" id="CAH8227664.1"/>
    </source>
</evidence>
<dbReference type="Proteomes" id="UP001152658">
    <property type="component" value="Unassembled WGS sequence"/>
</dbReference>
<dbReference type="GO" id="GO:0006749">
    <property type="term" value="P:glutathione metabolic process"/>
    <property type="evidence" value="ECO:0007669"/>
    <property type="project" value="TreeGrafter"/>
</dbReference>